<dbReference type="RefSeq" id="WP_123521359.1">
    <property type="nucleotide sequence ID" value="NZ_JBHLWF010000084.1"/>
</dbReference>
<dbReference type="Gene3D" id="2.40.350.10">
    <property type="entry name" value="SO1590-like"/>
    <property type="match status" value="1"/>
</dbReference>
<dbReference type="OrthoDB" id="69764at2"/>
<sequence length="134" mass="14513">MTHRVHGPFEVNLAPQPVEDSDEAEVLGRMRFDKRFHGALEATGLGVMLFNRSPVEGSGAYVAIERVSGTLAGRRGSFAFQHNCHMDGGAQRQSITVIPGSGTGELAGLSGTLRIRIEEGGAHFYDFEYSLPDH</sequence>
<reference evidence="1 2" key="1">
    <citation type="submission" date="2019-03" db="EMBL/GenBank/DDBJ databases">
        <title>Genomic Encyclopedia of Type Strains, Phase IV (KMG-IV): sequencing the most valuable type-strain genomes for metagenomic binning, comparative biology and taxonomic classification.</title>
        <authorList>
            <person name="Goeker M."/>
        </authorList>
    </citation>
    <scope>NUCLEOTIDE SEQUENCE [LARGE SCALE GENOMIC DNA]</scope>
    <source>
        <strain evidence="1 2">DSM 21944</strain>
    </source>
</reference>
<keyword evidence="2" id="KW-1185">Reference proteome</keyword>
<dbReference type="SUPFAM" id="SSF159238">
    <property type="entry name" value="SO1590-like"/>
    <property type="match status" value="1"/>
</dbReference>
<protein>
    <submittedName>
        <fullName evidence="1">Uncharacterized protein DUF3224</fullName>
    </submittedName>
</protein>
<comment type="caution">
    <text evidence="1">The sequence shown here is derived from an EMBL/GenBank/DDBJ whole genome shotgun (WGS) entry which is preliminary data.</text>
</comment>
<name>A0A4R3LD09_9GAMM</name>
<dbReference type="AlphaFoldDB" id="A0A4R3LD09"/>
<dbReference type="Pfam" id="PF11528">
    <property type="entry name" value="DUF3224"/>
    <property type="match status" value="1"/>
</dbReference>
<accession>A0A4R3LD09</accession>
<dbReference type="Proteomes" id="UP000294599">
    <property type="component" value="Unassembled WGS sequence"/>
</dbReference>
<organism evidence="1 2">
    <name type="scientific">Pseudofulvimonas gallinarii</name>
    <dbReference type="NCBI Taxonomy" id="634155"/>
    <lineage>
        <taxon>Bacteria</taxon>
        <taxon>Pseudomonadati</taxon>
        <taxon>Pseudomonadota</taxon>
        <taxon>Gammaproteobacteria</taxon>
        <taxon>Lysobacterales</taxon>
        <taxon>Rhodanobacteraceae</taxon>
        <taxon>Pseudofulvimonas</taxon>
    </lineage>
</organism>
<evidence type="ECO:0000313" key="1">
    <source>
        <dbReference type="EMBL" id="TCS97208.1"/>
    </source>
</evidence>
<gene>
    <name evidence="1" type="ORF">EDC25_11460</name>
</gene>
<proteinExistence type="predicted"/>
<dbReference type="EMBL" id="SMAF01000014">
    <property type="protein sequence ID" value="TCS97208.1"/>
    <property type="molecule type" value="Genomic_DNA"/>
</dbReference>
<dbReference type="InterPro" id="IPR021607">
    <property type="entry name" value="DUF3224"/>
</dbReference>
<dbReference type="InterPro" id="IPR023159">
    <property type="entry name" value="SO1590-like_sf"/>
</dbReference>
<evidence type="ECO:0000313" key="2">
    <source>
        <dbReference type="Proteomes" id="UP000294599"/>
    </source>
</evidence>